<sequence length="46" mass="5550">MKRTKIADKYLQFVMKIFSSKITYLMAIKMPQKALAERCNKKQRRL</sequence>
<organism evidence="1 2">
    <name type="scientific">Stegodyphus mimosarum</name>
    <name type="common">African social velvet spider</name>
    <dbReference type="NCBI Taxonomy" id="407821"/>
    <lineage>
        <taxon>Eukaryota</taxon>
        <taxon>Metazoa</taxon>
        <taxon>Ecdysozoa</taxon>
        <taxon>Arthropoda</taxon>
        <taxon>Chelicerata</taxon>
        <taxon>Arachnida</taxon>
        <taxon>Araneae</taxon>
        <taxon>Araneomorphae</taxon>
        <taxon>Entelegynae</taxon>
        <taxon>Eresoidea</taxon>
        <taxon>Eresidae</taxon>
        <taxon>Stegodyphus</taxon>
    </lineage>
</organism>
<feature type="non-terminal residue" evidence="1">
    <location>
        <position position="46"/>
    </location>
</feature>
<keyword evidence="2" id="KW-1185">Reference proteome</keyword>
<dbReference type="Proteomes" id="UP000054359">
    <property type="component" value="Unassembled WGS sequence"/>
</dbReference>
<dbReference type="AlphaFoldDB" id="A0A087UWZ1"/>
<protein>
    <submittedName>
        <fullName evidence="1">Uncharacterized protein</fullName>
    </submittedName>
</protein>
<evidence type="ECO:0000313" key="2">
    <source>
        <dbReference type="Proteomes" id="UP000054359"/>
    </source>
</evidence>
<gene>
    <name evidence="1" type="ORF">X975_07828</name>
</gene>
<proteinExistence type="predicted"/>
<reference evidence="1 2" key="1">
    <citation type="submission" date="2013-11" db="EMBL/GenBank/DDBJ databases">
        <title>Genome sequencing of Stegodyphus mimosarum.</title>
        <authorList>
            <person name="Bechsgaard J."/>
        </authorList>
    </citation>
    <scope>NUCLEOTIDE SEQUENCE [LARGE SCALE GENOMIC DNA]</scope>
</reference>
<name>A0A087UWZ1_STEMI</name>
<evidence type="ECO:0000313" key="1">
    <source>
        <dbReference type="EMBL" id="KFM81880.1"/>
    </source>
</evidence>
<dbReference type="EMBL" id="KK122078">
    <property type="protein sequence ID" value="KFM81880.1"/>
    <property type="molecule type" value="Genomic_DNA"/>
</dbReference>
<accession>A0A087UWZ1</accession>